<dbReference type="AlphaFoldDB" id="A0A1A9VXM9"/>
<keyword evidence="1" id="KW-0472">Membrane</keyword>
<reference evidence="2" key="1">
    <citation type="submission" date="2020-05" db="UniProtKB">
        <authorList>
            <consortium name="EnsemblMetazoa"/>
        </authorList>
    </citation>
    <scope>IDENTIFICATION</scope>
    <source>
        <strain evidence="2">TTRI</strain>
    </source>
</reference>
<dbReference type="Proteomes" id="UP000078200">
    <property type="component" value="Unassembled WGS sequence"/>
</dbReference>
<dbReference type="EnsemblMetazoa" id="GAUT050924-RA">
    <property type="protein sequence ID" value="GAUT050924-PA"/>
    <property type="gene ID" value="GAUT050924"/>
</dbReference>
<evidence type="ECO:0000313" key="2">
    <source>
        <dbReference type="EnsemblMetazoa" id="GAUT050924-PA"/>
    </source>
</evidence>
<evidence type="ECO:0000256" key="1">
    <source>
        <dbReference type="SAM" id="Phobius"/>
    </source>
</evidence>
<name>A0A1A9VXM9_GLOAU</name>
<sequence length="202" mass="22684">MFHGTYEQIVLLNAFKEVRRNCSTNQHRDKANNVTRNETCKYIPDMHLLMTGQALRSIMCGAGPHGMIMMMGVAVVITMMAIRAVLVADADTAHTVARVTTTKHTTVTGVCTACRAIILRSYTQKSWCSINRVNDGLQQTTALKFIVPQTYEFAYKPQTLVNRLTVDESIQSLSQHRLMKEQGRDQSETLEALVPIMLTVHK</sequence>
<protein>
    <submittedName>
        <fullName evidence="2">Uncharacterized protein</fullName>
    </submittedName>
</protein>
<proteinExistence type="predicted"/>
<keyword evidence="1" id="KW-0812">Transmembrane</keyword>
<feature type="transmembrane region" description="Helical" evidence="1">
    <location>
        <begin position="66"/>
        <end position="86"/>
    </location>
</feature>
<keyword evidence="1" id="KW-1133">Transmembrane helix</keyword>
<accession>A0A1A9VXM9</accession>
<evidence type="ECO:0000313" key="3">
    <source>
        <dbReference type="Proteomes" id="UP000078200"/>
    </source>
</evidence>
<organism evidence="2 3">
    <name type="scientific">Glossina austeni</name>
    <name type="common">Savannah tsetse fly</name>
    <dbReference type="NCBI Taxonomy" id="7395"/>
    <lineage>
        <taxon>Eukaryota</taxon>
        <taxon>Metazoa</taxon>
        <taxon>Ecdysozoa</taxon>
        <taxon>Arthropoda</taxon>
        <taxon>Hexapoda</taxon>
        <taxon>Insecta</taxon>
        <taxon>Pterygota</taxon>
        <taxon>Neoptera</taxon>
        <taxon>Endopterygota</taxon>
        <taxon>Diptera</taxon>
        <taxon>Brachycera</taxon>
        <taxon>Muscomorpha</taxon>
        <taxon>Hippoboscoidea</taxon>
        <taxon>Glossinidae</taxon>
        <taxon>Glossina</taxon>
    </lineage>
</organism>
<keyword evidence="3" id="KW-1185">Reference proteome</keyword>
<dbReference type="VEuPathDB" id="VectorBase:GAUT050924"/>